<gene>
    <name evidence="2" type="ORF">DFH08DRAFT_824960</name>
</gene>
<keyword evidence="3" id="KW-1185">Reference proteome</keyword>
<reference evidence="2" key="1">
    <citation type="submission" date="2023-03" db="EMBL/GenBank/DDBJ databases">
        <title>Massive genome expansion in bonnet fungi (Mycena s.s.) driven by repeated elements and novel gene families across ecological guilds.</title>
        <authorList>
            <consortium name="Lawrence Berkeley National Laboratory"/>
            <person name="Harder C.B."/>
            <person name="Miyauchi S."/>
            <person name="Viragh M."/>
            <person name="Kuo A."/>
            <person name="Thoen E."/>
            <person name="Andreopoulos B."/>
            <person name="Lu D."/>
            <person name="Skrede I."/>
            <person name="Drula E."/>
            <person name="Henrissat B."/>
            <person name="Morin E."/>
            <person name="Kohler A."/>
            <person name="Barry K."/>
            <person name="LaButti K."/>
            <person name="Morin E."/>
            <person name="Salamov A."/>
            <person name="Lipzen A."/>
            <person name="Mereny Z."/>
            <person name="Hegedus B."/>
            <person name="Baldrian P."/>
            <person name="Stursova M."/>
            <person name="Weitz H."/>
            <person name="Taylor A."/>
            <person name="Grigoriev I.V."/>
            <person name="Nagy L.G."/>
            <person name="Martin F."/>
            <person name="Kauserud H."/>
        </authorList>
    </citation>
    <scope>NUCLEOTIDE SEQUENCE</scope>
    <source>
        <strain evidence="2">CBHHK002</strain>
    </source>
</reference>
<feature type="compositionally biased region" description="Pro residues" evidence="1">
    <location>
        <begin position="109"/>
        <end position="120"/>
    </location>
</feature>
<protein>
    <submittedName>
        <fullName evidence="2">Uncharacterized protein</fullName>
    </submittedName>
</protein>
<accession>A0AAD7E9R1</accession>
<evidence type="ECO:0000313" key="3">
    <source>
        <dbReference type="Proteomes" id="UP001218218"/>
    </source>
</evidence>
<comment type="caution">
    <text evidence="2">The sequence shown here is derived from an EMBL/GenBank/DDBJ whole genome shotgun (WGS) entry which is preliminary data.</text>
</comment>
<dbReference type="EMBL" id="JARIHO010000095">
    <property type="protein sequence ID" value="KAJ7305659.1"/>
    <property type="molecule type" value="Genomic_DNA"/>
</dbReference>
<sequence>MYDGVKRGEMEEQREEGRGGEERRKGGEQRADVMKEKRPKRRVYEGRIGEGEDDEDWGGRSAEAKGDEERKYGEQEQSGRRKDKNGCTNERGTDDFPSRDKTRTRDTHLPPPFTPFPAPPIFITEPSPSARADESLSDGEWHVLHFAPATPDVLGVSRSGWAALRSSLELVGAFGDEADDGIPILHLDSGSDVLDMRRSEWAVHAGVPAVEGRASGRAVSPSSSLLETRHKSIYYILSNVVAVLGTVPRHKSIYYLSLYKIIHVCLKPFKLRFWEIKTEALEALGPDPWKRSINSTSSGLLVP</sequence>
<proteinExistence type="predicted"/>
<evidence type="ECO:0000256" key="1">
    <source>
        <dbReference type="SAM" id="MobiDB-lite"/>
    </source>
</evidence>
<evidence type="ECO:0000313" key="2">
    <source>
        <dbReference type="EMBL" id="KAJ7305659.1"/>
    </source>
</evidence>
<dbReference type="AlphaFoldDB" id="A0AAD7E9R1"/>
<dbReference type="Proteomes" id="UP001218218">
    <property type="component" value="Unassembled WGS sequence"/>
</dbReference>
<name>A0AAD7E9R1_9AGAR</name>
<organism evidence="2 3">
    <name type="scientific">Mycena albidolilacea</name>
    <dbReference type="NCBI Taxonomy" id="1033008"/>
    <lineage>
        <taxon>Eukaryota</taxon>
        <taxon>Fungi</taxon>
        <taxon>Dikarya</taxon>
        <taxon>Basidiomycota</taxon>
        <taxon>Agaricomycotina</taxon>
        <taxon>Agaricomycetes</taxon>
        <taxon>Agaricomycetidae</taxon>
        <taxon>Agaricales</taxon>
        <taxon>Marasmiineae</taxon>
        <taxon>Mycenaceae</taxon>
        <taxon>Mycena</taxon>
    </lineage>
</organism>
<feature type="compositionally biased region" description="Basic and acidic residues" evidence="1">
    <location>
        <begin position="1"/>
        <end position="50"/>
    </location>
</feature>
<feature type="compositionally biased region" description="Basic and acidic residues" evidence="1">
    <location>
        <begin position="91"/>
        <end position="108"/>
    </location>
</feature>
<feature type="region of interest" description="Disordered" evidence="1">
    <location>
        <begin position="1"/>
        <end position="120"/>
    </location>
</feature>
<feature type="compositionally biased region" description="Basic and acidic residues" evidence="1">
    <location>
        <begin position="62"/>
        <end position="80"/>
    </location>
</feature>